<organism evidence="4 5">
    <name type="scientific">Thermasporomyces composti</name>
    <dbReference type="NCBI Taxonomy" id="696763"/>
    <lineage>
        <taxon>Bacteria</taxon>
        <taxon>Bacillati</taxon>
        <taxon>Actinomycetota</taxon>
        <taxon>Actinomycetes</taxon>
        <taxon>Propionibacteriales</taxon>
        <taxon>Nocardioidaceae</taxon>
        <taxon>Thermasporomyces</taxon>
    </lineage>
</organism>
<dbReference type="Gene3D" id="3.30.365.10">
    <property type="entry name" value="Aldehyde oxidase/xanthine dehydrogenase, molybdopterin binding domain"/>
    <property type="match status" value="4"/>
</dbReference>
<dbReference type="Pfam" id="PF20256">
    <property type="entry name" value="MoCoBD_2"/>
    <property type="match status" value="1"/>
</dbReference>
<dbReference type="PANTHER" id="PTHR11908:SF132">
    <property type="entry name" value="ALDEHYDE OXIDASE 1-RELATED"/>
    <property type="match status" value="1"/>
</dbReference>
<keyword evidence="5" id="KW-1185">Reference proteome</keyword>
<evidence type="ECO:0000259" key="3">
    <source>
        <dbReference type="SMART" id="SM01008"/>
    </source>
</evidence>
<comment type="caution">
    <text evidence="4">The sequence shown here is derived from an EMBL/GenBank/DDBJ whole genome shotgun (WGS) entry which is preliminary data.</text>
</comment>
<evidence type="ECO:0000256" key="1">
    <source>
        <dbReference type="ARBA" id="ARBA00022505"/>
    </source>
</evidence>
<evidence type="ECO:0000313" key="5">
    <source>
        <dbReference type="Proteomes" id="UP000256485"/>
    </source>
</evidence>
<keyword evidence="1" id="KW-0500">Molybdenum</keyword>
<dbReference type="RefSeq" id="WP_170152554.1">
    <property type="nucleotide sequence ID" value="NZ_QTUC01000001.1"/>
</dbReference>
<evidence type="ECO:0000313" key="4">
    <source>
        <dbReference type="EMBL" id="REF36359.1"/>
    </source>
</evidence>
<dbReference type="EMBL" id="QTUC01000001">
    <property type="protein sequence ID" value="REF36359.1"/>
    <property type="molecule type" value="Genomic_DNA"/>
</dbReference>
<dbReference type="SUPFAM" id="SSF54665">
    <property type="entry name" value="CO dehydrogenase molybdoprotein N-domain-like"/>
    <property type="match status" value="1"/>
</dbReference>
<dbReference type="GO" id="GO:0005506">
    <property type="term" value="F:iron ion binding"/>
    <property type="evidence" value="ECO:0007669"/>
    <property type="project" value="InterPro"/>
</dbReference>
<dbReference type="InterPro" id="IPR000674">
    <property type="entry name" value="Ald_Oxase/Xan_DH_a/b"/>
</dbReference>
<dbReference type="Pfam" id="PF02738">
    <property type="entry name" value="MoCoBD_1"/>
    <property type="match status" value="1"/>
</dbReference>
<accession>A0A3D9V4H3</accession>
<proteinExistence type="predicted"/>
<keyword evidence="2" id="KW-0560">Oxidoreductase</keyword>
<dbReference type="Proteomes" id="UP000256485">
    <property type="component" value="Unassembled WGS sequence"/>
</dbReference>
<gene>
    <name evidence="4" type="ORF">DFJ64_1766</name>
</gene>
<dbReference type="InterPro" id="IPR046867">
    <property type="entry name" value="AldOxase/xan_DH_MoCoBD2"/>
</dbReference>
<sequence>MARLIKTEKEVEGRYETVWLVVEEDSLDQWPAGPRDVVGKPAVRKSARARARGEARYTADVRLPGMLHAAILRSPYAHARVRRIDLSRALAAPGVRGAIGPGDAPELDEVAGYHGAPVAAVAADSEREARAALKLIDVDWEVLEPVLDPDEAVRRGQLVGEPRRVERGDVDAALAEADVVIESEYRTQTVLHNALETHQSVCVWEGERLVVYTSTQDIWGVRNAIARTLDLPTDQVRVVCEYMGGGFGAKNEPGHYTFVAAELARRTGRPVRCALTRREENLATGNRNATIQRLTVGARRDGTIVALAGEFVASLGWDGWMAFTAGPMHGLYACPNVRTVEYGAKLNTPPMAAFRAPGFVEGTFGLECLIDELAAKLDMDPLELRRRNYADRDPATGAPYSANQLLECYRRAEKHWARRHEVRARSEGPWRRGVGLASQIWYGGGGPPAYAWVRVGSDGRATVITAMQDIGTGTRTAMSQIAAEELGFPLDRVDVVLGDTDRGPYAVPAAGSSTTPSMGPAVRAAAADARRQILDIAAQRYERPAESLRIREGRIEASDGESWPVEEVLGLLGNAQILGTGARGPNPAGMAVHTFGVQVAEVAVDIETGEVRVERLAAIHDVGRVINPLGASSQLEGGVIQGIGHTLSEERLVDPTSGQVLTQTLDAYRMPTIADVPEIVTELVDVPDPNLTSLGAKGLGEPPIIPVAAAIANAIRDATGAAVHELPIDREEILRALREAADRRAGALGEGAKERHETPATV</sequence>
<dbReference type="GO" id="GO:0016491">
    <property type="term" value="F:oxidoreductase activity"/>
    <property type="evidence" value="ECO:0007669"/>
    <property type="project" value="UniProtKB-KW"/>
</dbReference>
<dbReference type="InterPro" id="IPR008274">
    <property type="entry name" value="AldOxase/xan_DH_MoCoBD1"/>
</dbReference>
<dbReference type="SMART" id="SM01008">
    <property type="entry name" value="Ald_Xan_dh_C"/>
    <property type="match status" value="1"/>
</dbReference>
<dbReference type="AlphaFoldDB" id="A0A3D9V4H3"/>
<protein>
    <submittedName>
        <fullName evidence="4">Xanthine dehydrogenase YagR molybdenum-binding subunit</fullName>
    </submittedName>
</protein>
<feature type="domain" description="Aldehyde oxidase/xanthine dehydrogenase a/b hammerhead" evidence="3">
    <location>
        <begin position="52"/>
        <end position="144"/>
    </location>
</feature>
<dbReference type="InterPro" id="IPR037165">
    <property type="entry name" value="AldOxase/xan_DH_Mopterin-bd_sf"/>
</dbReference>
<dbReference type="PANTHER" id="PTHR11908">
    <property type="entry name" value="XANTHINE DEHYDROGENASE"/>
    <property type="match status" value="1"/>
</dbReference>
<dbReference type="InterPro" id="IPR036856">
    <property type="entry name" value="Ald_Oxase/Xan_DH_a/b_sf"/>
</dbReference>
<dbReference type="Pfam" id="PF01315">
    <property type="entry name" value="Ald_Xan_dh_C"/>
    <property type="match status" value="1"/>
</dbReference>
<evidence type="ECO:0000256" key="2">
    <source>
        <dbReference type="ARBA" id="ARBA00023002"/>
    </source>
</evidence>
<name>A0A3D9V4H3_THECX</name>
<reference evidence="4 5" key="1">
    <citation type="submission" date="2018-08" db="EMBL/GenBank/DDBJ databases">
        <title>Sequencing the genomes of 1000 actinobacteria strains.</title>
        <authorList>
            <person name="Klenk H.-P."/>
        </authorList>
    </citation>
    <scope>NUCLEOTIDE SEQUENCE [LARGE SCALE GENOMIC DNA]</scope>
    <source>
        <strain evidence="4 5">DSM 22891</strain>
    </source>
</reference>
<dbReference type="Gene3D" id="3.90.1170.50">
    <property type="entry name" value="Aldehyde oxidase/xanthine dehydrogenase, a/b hammerhead"/>
    <property type="match status" value="1"/>
</dbReference>
<dbReference type="InterPro" id="IPR016208">
    <property type="entry name" value="Ald_Oxase/xanthine_DH-like"/>
</dbReference>
<dbReference type="SUPFAM" id="SSF56003">
    <property type="entry name" value="Molybdenum cofactor-binding domain"/>
    <property type="match status" value="1"/>
</dbReference>